<gene>
    <name evidence="1" type="ORF">PMEA_00009596</name>
</gene>
<organism evidence="1 2">
    <name type="scientific">Pocillopora meandrina</name>
    <dbReference type="NCBI Taxonomy" id="46732"/>
    <lineage>
        <taxon>Eukaryota</taxon>
        <taxon>Metazoa</taxon>
        <taxon>Cnidaria</taxon>
        <taxon>Anthozoa</taxon>
        <taxon>Hexacorallia</taxon>
        <taxon>Scleractinia</taxon>
        <taxon>Astrocoeniina</taxon>
        <taxon>Pocilloporidae</taxon>
        <taxon>Pocillopora</taxon>
    </lineage>
</organism>
<evidence type="ECO:0000313" key="1">
    <source>
        <dbReference type="EMBL" id="CAH3122371.1"/>
    </source>
</evidence>
<accession>A0AAU9WQP2</accession>
<name>A0AAU9WQP2_9CNID</name>
<keyword evidence="2" id="KW-1185">Reference proteome</keyword>
<reference evidence="1 2" key="1">
    <citation type="submission" date="2022-05" db="EMBL/GenBank/DDBJ databases">
        <authorList>
            <consortium name="Genoscope - CEA"/>
            <person name="William W."/>
        </authorList>
    </citation>
    <scope>NUCLEOTIDE SEQUENCE [LARGE SCALE GENOMIC DNA]</scope>
</reference>
<protein>
    <submittedName>
        <fullName evidence="1">Uncharacterized protein</fullName>
    </submittedName>
</protein>
<proteinExistence type="predicted"/>
<sequence length="206" mass="23405">MREAETQYIRTRSETVVLRNISFTKLKALLSFQLDAMVRARNAYQNWHAAVHGDVAQLLPLRQENIKAFCADLAKAGYAPNTIIQLYLAGLCTWVSLKAYLRRFVGIGTHMKKEALFPQDVEHLIDTCGIDTPQQLQLAFIISASFHSGCRQGSLTRNKRRPLANELLEELGSPPPVRESMRIGQLSFLKDDDDNMKLTIEFQKEK</sequence>
<comment type="caution">
    <text evidence="1">The sequence shown here is derived from an EMBL/GenBank/DDBJ whole genome shotgun (WGS) entry which is preliminary data.</text>
</comment>
<dbReference type="EMBL" id="CALNXJ010000019">
    <property type="protein sequence ID" value="CAH3122371.1"/>
    <property type="molecule type" value="Genomic_DNA"/>
</dbReference>
<dbReference type="Proteomes" id="UP001159428">
    <property type="component" value="Unassembled WGS sequence"/>
</dbReference>
<dbReference type="AlphaFoldDB" id="A0AAU9WQP2"/>
<evidence type="ECO:0000313" key="2">
    <source>
        <dbReference type="Proteomes" id="UP001159428"/>
    </source>
</evidence>